<organism evidence="2 3">
    <name type="scientific">Bacillus changyiensis</name>
    <dbReference type="NCBI Taxonomy" id="3004103"/>
    <lineage>
        <taxon>Bacteria</taxon>
        <taxon>Bacillati</taxon>
        <taxon>Bacillota</taxon>
        <taxon>Bacilli</taxon>
        <taxon>Bacillales</taxon>
        <taxon>Bacillaceae</taxon>
        <taxon>Bacillus</taxon>
    </lineage>
</organism>
<feature type="chain" id="PRO_5045407193" evidence="1">
    <location>
        <begin position="27"/>
        <end position="112"/>
    </location>
</feature>
<evidence type="ECO:0000313" key="3">
    <source>
        <dbReference type="Proteomes" id="UP001211894"/>
    </source>
</evidence>
<protein>
    <submittedName>
        <fullName evidence="2">Uncharacterized protein</fullName>
    </submittedName>
</protein>
<proteinExistence type="predicted"/>
<dbReference type="InterPro" id="IPR058995">
    <property type="entry name" value="YolC/YozM-like"/>
</dbReference>
<sequence length="112" mass="12953">MKKRIIGVLILAFCLLTFNTASNATATPNEKSVEQITIVLDSAWEKFGMFGYQIIETDSTISMGIDKKINKVKLREYLNENLPEEAKEKYEIDIFQKDINILKREHRLESLN</sequence>
<comment type="caution">
    <text evidence="2">The sequence shown here is derived from an EMBL/GenBank/DDBJ whole genome shotgun (WGS) entry which is preliminary data.</text>
</comment>
<evidence type="ECO:0000256" key="1">
    <source>
        <dbReference type="SAM" id="SignalP"/>
    </source>
</evidence>
<dbReference type="RefSeq" id="WP_271340256.1">
    <property type="nucleotide sequence ID" value="NZ_JAQKAB010000004.1"/>
</dbReference>
<accession>A0ABT4X2A2</accession>
<evidence type="ECO:0000313" key="2">
    <source>
        <dbReference type="EMBL" id="MDA7026394.1"/>
    </source>
</evidence>
<dbReference type="Proteomes" id="UP001211894">
    <property type="component" value="Unassembled WGS sequence"/>
</dbReference>
<keyword evidence="1" id="KW-0732">Signal</keyword>
<dbReference type="EMBL" id="JAQKAB010000004">
    <property type="protein sequence ID" value="MDA7026394.1"/>
    <property type="molecule type" value="Genomic_DNA"/>
</dbReference>
<dbReference type="Pfam" id="PF26328">
    <property type="entry name" value="YolC_YozM"/>
    <property type="match status" value="1"/>
</dbReference>
<feature type="signal peptide" evidence="1">
    <location>
        <begin position="1"/>
        <end position="26"/>
    </location>
</feature>
<reference evidence="2 3" key="1">
    <citation type="submission" date="2023-01" db="EMBL/GenBank/DDBJ databases">
        <title>Bacillus changyiensis sp. nov., isolated from a coastal deposit.</title>
        <authorList>
            <person name="Xiao G."/>
            <person name="Lai Q."/>
            <person name="Hu Z."/>
            <person name="Shao Z."/>
        </authorList>
    </citation>
    <scope>NUCLEOTIDE SEQUENCE [LARGE SCALE GENOMIC DNA]</scope>
    <source>
        <strain evidence="2 3">CLL-7-23</strain>
    </source>
</reference>
<gene>
    <name evidence="2" type="ORF">PJ311_07155</name>
</gene>
<keyword evidence="3" id="KW-1185">Reference proteome</keyword>
<name>A0ABT4X2A2_9BACI</name>